<proteinExistence type="predicted"/>
<accession>A0A1J4KQQ0</accession>
<dbReference type="InterPro" id="IPR036322">
    <property type="entry name" value="WD40_repeat_dom_sf"/>
</dbReference>
<dbReference type="SUPFAM" id="SSF50978">
    <property type="entry name" value="WD40 repeat-like"/>
    <property type="match status" value="1"/>
</dbReference>
<reference evidence="1" key="1">
    <citation type="submission" date="2016-10" db="EMBL/GenBank/DDBJ databases">
        <authorList>
            <person name="Benchimol M."/>
            <person name="Almeida L.G."/>
            <person name="Vasconcelos A.T."/>
            <person name="Perreira-Neves A."/>
            <person name="Rosa I.A."/>
            <person name="Tasca T."/>
            <person name="Bogo M.R."/>
            <person name="de Souza W."/>
        </authorList>
    </citation>
    <scope>NUCLEOTIDE SEQUENCE [LARGE SCALE GENOMIC DNA]</scope>
    <source>
        <strain evidence="1">K</strain>
    </source>
</reference>
<dbReference type="AlphaFoldDB" id="A0A1J4KQQ0"/>
<organism evidence="1 2">
    <name type="scientific">Tritrichomonas foetus</name>
    <dbReference type="NCBI Taxonomy" id="1144522"/>
    <lineage>
        <taxon>Eukaryota</taxon>
        <taxon>Metamonada</taxon>
        <taxon>Parabasalia</taxon>
        <taxon>Tritrichomonadida</taxon>
        <taxon>Tritrichomonadidae</taxon>
        <taxon>Tritrichomonas</taxon>
    </lineage>
</organism>
<dbReference type="VEuPathDB" id="TrichDB:TRFO_03382"/>
<gene>
    <name evidence="1" type="ORF">TRFO_03382</name>
</gene>
<keyword evidence="2" id="KW-1185">Reference proteome</keyword>
<dbReference type="EMBL" id="MLAK01000509">
    <property type="protein sequence ID" value="OHT13609.1"/>
    <property type="molecule type" value="Genomic_DNA"/>
</dbReference>
<protein>
    <submittedName>
        <fullName evidence="1">Uncharacterized protein</fullName>
    </submittedName>
</protein>
<name>A0A1J4KQQ0_9EUKA</name>
<dbReference type="GeneID" id="94825964"/>
<evidence type="ECO:0000313" key="2">
    <source>
        <dbReference type="Proteomes" id="UP000179807"/>
    </source>
</evidence>
<sequence>MNFFFYLGKYFKRTQNYQEDNLNMSSDFLQISADSISVDDLSIVSPYRSVTTQQELTCAYVADSNSPEIFIGTKYWLFIYYASQELNLRPKAFYSIGSQINGIDAYYTNNIIHVALATNDGFVHLLQISRKKEMKCHKHTKVSVFYEPSQKIILIGKNTIVSTNGGNKLAIVSDLDSSSKSWKSEIYEKNNIISSLKYHNNNLYLGYANGDIDILTSELETLTTIHLNDKILSIFPCSTNSNFLVVTEKSFIECSNENLSEFVNQIDFDEKISIAVPQSIQCEGGNCINRTFFQGANSKGFLFIINNNQKNKLENNHHENKRIVDIELDQPCTSATFIGDALIYLSGHEIYAIL</sequence>
<evidence type="ECO:0000313" key="1">
    <source>
        <dbReference type="EMBL" id="OHT13609.1"/>
    </source>
</evidence>
<dbReference type="RefSeq" id="XP_068366745.1">
    <property type="nucleotide sequence ID" value="XM_068491260.1"/>
</dbReference>
<comment type="caution">
    <text evidence="1">The sequence shown here is derived from an EMBL/GenBank/DDBJ whole genome shotgun (WGS) entry which is preliminary data.</text>
</comment>
<dbReference type="Proteomes" id="UP000179807">
    <property type="component" value="Unassembled WGS sequence"/>
</dbReference>